<keyword evidence="4 9" id="KW-0808">Transferase</keyword>
<dbReference type="SUPFAM" id="SSF55874">
    <property type="entry name" value="ATPase domain of HSP90 chaperone/DNA topoisomerase II/histidine kinase"/>
    <property type="match status" value="1"/>
</dbReference>
<dbReference type="InterPro" id="IPR004358">
    <property type="entry name" value="Sig_transdc_His_kin-like_C"/>
</dbReference>
<dbReference type="EMBL" id="LNXW01000013">
    <property type="protein sequence ID" value="KTC80572.1"/>
    <property type="molecule type" value="Genomic_DNA"/>
</dbReference>
<gene>
    <name evidence="8" type="primary">fixL</name>
    <name evidence="9" type="synonym">fixL_1</name>
    <name evidence="8" type="ORF">Lche_2592</name>
    <name evidence="9" type="ORF">NCTC11976_01011</name>
</gene>
<evidence type="ECO:0000256" key="2">
    <source>
        <dbReference type="ARBA" id="ARBA00012438"/>
    </source>
</evidence>
<dbReference type="InterPro" id="IPR052162">
    <property type="entry name" value="Sensor_kinase/Photoreceptor"/>
</dbReference>
<keyword evidence="11" id="KW-1185">Reference proteome</keyword>
<dbReference type="AlphaFoldDB" id="A0A0W0SAE9"/>
<evidence type="ECO:0000313" key="8">
    <source>
        <dbReference type="EMBL" id="KTC80572.1"/>
    </source>
</evidence>
<dbReference type="EC" id="2.7.13.3" evidence="2"/>
<dbReference type="Pfam" id="PF08447">
    <property type="entry name" value="PAS_3"/>
    <property type="match status" value="1"/>
</dbReference>
<dbReference type="InterPro" id="IPR000014">
    <property type="entry name" value="PAS"/>
</dbReference>
<evidence type="ECO:0000313" key="9">
    <source>
        <dbReference type="EMBL" id="VEB34774.1"/>
    </source>
</evidence>
<dbReference type="InterPro" id="IPR005467">
    <property type="entry name" value="His_kinase_dom"/>
</dbReference>
<dbReference type="Pfam" id="PF02518">
    <property type="entry name" value="HATPase_c"/>
    <property type="match status" value="1"/>
</dbReference>
<reference evidence="8 10" key="1">
    <citation type="submission" date="2015-11" db="EMBL/GenBank/DDBJ databases">
        <title>Genomic analysis of 38 Legionella species identifies large and diverse effector repertoires.</title>
        <authorList>
            <person name="Burstein D."/>
            <person name="Amaro F."/>
            <person name="Zusman T."/>
            <person name="Lifshitz Z."/>
            <person name="Cohen O."/>
            <person name="Gilbert J.A."/>
            <person name="Pupko T."/>
            <person name="Shuman H.A."/>
            <person name="Segal G."/>
        </authorList>
    </citation>
    <scope>NUCLEOTIDE SEQUENCE [LARGE SCALE GENOMIC DNA]</scope>
    <source>
        <strain evidence="8 10">ORW</strain>
    </source>
</reference>
<evidence type="ECO:0000256" key="5">
    <source>
        <dbReference type="ARBA" id="ARBA00022777"/>
    </source>
</evidence>
<feature type="domain" description="Histidine kinase" evidence="6">
    <location>
        <begin position="173"/>
        <end position="388"/>
    </location>
</feature>
<dbReference type="InterPro" id="IPR035965">
    <property type="entry name" value="PAS-like_dom_sf"/>
</dbReference>
<protein>
    <recommendedName>
        <fullName evidence="2">histidine kinase</fullName>
        <ecNumber evidence="2">2.7.13.3</ecNumber>
    </recommendedName>
</protein>
<evidence type="ECO:0000256" key="4">
    <source>
        <dbReference type="ARBA" id="ARBA00022679"/>
    </source>
</evidence>
<dbReference type="PATRIC" id="fig|28084.5.peg.2803"/>
<evidence type="ECO:0000259" key="6">
    <source>
        <dbReference type="PROSITE" id="PS50109"/>
    </source>
</evidence>
<dbReference type="Proteomes" id="UP000277577">
    <property type="component" value="Chromosome"/>
</dbReference>
<dbReference type="CDD" id="cd00130">
    <property type="entry name" value="PAS"/>
    <property type="match status" value="1"/>
</dbReference>
<evidence type="ECO:0000256" key="1">
    <source>
        <dbReference type="ARBA" id="ARBA00000085"/>
    </source>
</evidence>
<dbReference type="PROSITE" id="PS50109">
    <property type="entry name" value="HIS_KIN"/>
    <property type="match status" value="1"/>
</dbReference>
<accession>A0A0W0SAE9</accession>
<dbReference type="InterPro" id="IPR003594">
    <property type="entry name" value="HATPase_dom"/>
</dbReference>
<dbReference type="PANTHER" id="PTHR43304">
    <property type="entry name" value="PHYTOCHROME-LIKE PROTEIN CPH1"/>
    <property type="match status" value="1"/>
</dbReference>
<dbReference type="Gene3D" id="1.10.287.130">
    <property type="match status" value="1"/>
</dbReference>
<evidence type="ECO:0000259" key="7">
    <source>
        <dbReference type="PROSITE" id="PS50113"/>
    </source>
</evidence>
<evidence type="ECO:0000313" key="10">
    <source>
        <dbReference type="Proteomes" id="UP000054921"/>
    </source>
</evidence>
<evidence type="ECO:0000256" key="3">
    <source>
        <dbReference type="ARBA" id="ARBA00022553"/>
    </source>
</evidence>
<organism evidence="8 10">
    <name type="scientific">Legionella cherrii</name>
    <dbReference type="NCBI Taxonomy" id="28084"/>
    <lineage>
        <taxon>Bacteria</taxon>
        <taxon>Pseudomonadati</taxon>
        <taxon>Pseudomonadota</taxon>
        <taxon>Gammaproteobacteria</taxon>
        <taxon>Legionellales</taxon>
        <taxon>Legionellaceae</taxon>
        <taxon>Legionella</taxon>
    </lineage>
</organism>
<dbReference type="Proteomes" id="UP000054921">
    <property type="component" value="Unassembled WGS sequence"/>
</dbReference>
<feature type="domain" description="PAC" evidence="7">
    <location>
        <begin position="101"/>
        <end position="153"/>
    </location>
</feature>
<sequence length="394" mass="44697">MIKSKMSIDLKCVEDLFADKLTYEISRDYLMELLEVGKLNVWQWDLSTNEIIDFGYSKSLSVLNPDSVVGHIDHFITRLHPEDREEVANKLLESFAYFEDHKADFRIQSMQGHYEWVSAQSRYIRDAENNAIKMIGTWHFVTEHKKNEELIKLQQATLDRISRCYFSGESASSLAHEIAQPISALNSYLLGSILRLQQGGREADEFINVLQKALEQVELINTIIKRMKSFVTHGELHFERVNLALLAKQSVVLSKLYSNFSGTVQYEVDEHVTEVSLDRNQMRQVFLNLINNAFEAMADAQTTNPILLIQIKNNDAEVLVTIRDNGPGVAQNVLDNLLASCYSTKEYGLGLGLSICRKIIEAHGGNFKIEKNPSGEGTICSFRLPKQTSGLCNE</sequence>
<dbReference type="RefSeq" id="WP_028382630.1">
    <property type="nucleotide sequence ID" value="NZ_CAAAIT010000005.1"/>
</dbReference>
<dbReference type="EMBL" id="LR134173">
    <property type="protein sequence ID" value="VEB34774.1"/>
    <property type="molecule type" value="Genomic_DNA"/>
</dbReference>
<dbReference type="PANTHER" id="PTHR43304:SF1">
    <property type="entry name" value="PAC DOMAIN-CONTAINING PROTEIN"/>
    <property type="match status" value="1"/>
</dbReference>
<keyword evidence="5 8" id="KW-0418">Kinase</keyword>
<dbReference type="GO" id="GO:0004673">
    <property type="term" value="F:protein histidine kinase activity"/>
    <property type="evidence" value="ECO:0007669"/>
    <property type="project" value="UniProtKB-EC"/>
</dbReference>
<evidence type="ECO:0000313" key="11">
    <source>
        <dbReference type="Proteomes" id="UP000277577"/>
    </source>
</evidence>
<dbReference type="PRINTS" id="PR00344">
    <property type="entry name" value="BCTRLSENSOR"/>
</dbReference>
<dbReference type="OrthoDB" id="1931120at2"/>
<dbReference type="SMART" id="SM00387">
    <property type="entry name" value="HATPase_c"/>
    <property type="match status" value="1"/>
</dbReference>
<dbReference type="Gene3D" id="3.30.450.20">
    <property type="entry name" value="PAS domain"/>
    <property type="match status" value="1"/>
</dbReference>
<dbReference type="SUPFAM" id="SSF55785">
    <property type="entry name" value="PYP-like sensor domain (PAS domain)"/>
    <property type="match status" value="1"/>
</dbReference>
<comment type="catalytic activity">
    <reaction evidence="1">
        <text>ATP + protein L-histidine = ADP + protein N-phospho-L-histidine.</text>
        <dbReference type="EC" id="2.7.13.3"/>
    </reaction>
</comment>
<dbReference type="InterPro" id="IPR000700">
    <property type="entry name" value="PAS-assoc_C"/>
</dbReference>
<dbReference type="InterPro" id="IPR013655">
    <property type="entry name" value="PAS_fold_3"/>
</dbReference>
<proteinExistence type="predicted"/>
<dbReference type="STRING" id="28084.Lche_2592"/>
<name>A0A0W0SAE9_9GAMM</name>
<dbReference type="PROSITE" id="PS50113">
    <property type="entry name" value="PAC"/>
    <property type="match status" value="1"/>
</dbReference>
<keyword evidence="3" id="KW-0597">Phosphoprotein</keyword>
<dbReference type="InterPro" id="IPR036890">
    <property type="entry name" value="HATPase_C_sf"/>
</dbReference>
<reference evidence="9 11" key="2">
    <citation type="submission" date="2018-12" db="EMBL/GenBank/DDBJ databases">
        <authorList>
            <consortium name="Pathogen Informatics"/>
        </authorList>
    </citation>
    <scope>NUCLEOTIDE SEQUENCE [LARGE SCALE GENOMIC DNA]</scope>
    <source>
        <strain evidence="9 11">NCTC11976</strain>
    </source>
</reference>
<dbReference type="Gene3D" id="3.30.565.10">
    <property type="entry name" value="Histidine kinase-like ATPase, C-terminal domain"/>
    <property type="match status" value="1"/>
</dbReference>